<dbReference type="KEGG" id="csty:KN1_27480"/>
<proteinExistence type="predicted"/>
<feature type="domain" description="ABC transporter" evidence="1">
    <location>
        <begin position="5"/>
        <end position="219"/>
    </location>
</feature>
<dbReference type="GO" id="GO:0005524">
    <property type="term" value="F:ATP binding"/>
    <property type="evidence" value="ECO:0007669"/>
    <property type="project" value="InterPro"/>
</dbReference>
<dbReference type="EMBL" id="AP024597">
    <property type="protein sequence ID" value="BCU71451.1"/>
    <property type="molecule type" value="Genomic_DNA"/>
</dbReference>
<evidence type="ECO:0000313" key="2">
    <source>
        <dbReference type="EMBL" id="BCU71451.1"/>
    </source>
</evidence>
<dbReference type="PANTHER" id="PTHR43067">
    <property type="entry name" value="OLIGOPEPTIDE/DIPEPTIDE ABC TRANSPORTER, ATPASE SUBUNIT"/>
    <property type="match status" value="1"/>
</dbReference>
<protein>
    <recommendedName>
        <fullName evidence="1">ABC transporter domain-containing protein</fullName>
    </recommendedName>
</protein>
<dbReference type="GeneID" id="66164471"/>
<dbReference type="InterPro" id="IPR027417">
    <property type="entry name" value="P-loop_NTPase"/>
</dbReference>
<dbReference type="AlphaFoldDB" id="A0A8D5UA07"/>
<sequence length="282" mass="32876">MPSLPKCITLRLSSVYGDFVKDVNLEVSRGEFVLVVGEWTRGLEELSKMLTGELKPRKGKIYRNFDKREIRLITREIITSELRIKDILRLYEKKFGKSEGIWVKLLLGTKISEDLKISELDEINRFKLELLTIFYGNVKLVVAEDFLGTIDTQFREYALKLLLKTIKIKSASLILFNSSIIHEHIFNKIVVFFGNEIVEETSEGEFYHPYSLLLQNAKLTIGKFREKVNFSEIGDPSPHGCPYHPYCNFIKKEIKKMCYTVNPNLFNVKGNKVRCWIYENFK</sequence>
<dbReference type="PROSITE" id="PS50893">
    <property type="entry name" value="ABC_TRANSPORTER_2"/>
    <property type="match status" value="1"/>
</dbReference>
<keyword evidence="3" id="KW-1185">Reference proteome</keyword>
<dbReference type="RefSeq" id="WP_221288204.1">
    <property type="nucleotide sequence ID" value="NZ_AP024597.1"/>
</dbReference>
<reference evidence="2 3" key="1">
    <citation type="submission" date="2021-04" db="EMBL/GenBank/DDBJ databases">
        <title>Complete genome sequence of Stygiolobus sp. KN-1.</title>
        <authorList>
            <person name="Nakamura K."/>
            <person name="Sakai H."/>
            <person name="Kurosawa N."/>
        </authorList>
    </citation>
    <scope>NUCLEOTIDE SEQUENCE [LARGE SCALE GENOMIC DNA]</scope>
    <source>
        <strain evidence="2 3">KN-1</strain>
    </source>
</reference>
<dbReference type="GO" id="GO:0016887">
    <property type="term" value="F:ATP hydrolysis activity"/>
    <property type="evidence" value="ECO:0007669"/>
    <property type="project" value="InterPro"/>
</dbReference>
<evidence type="ECO:0000259" key="1">
    <source>
        <dbReference type="PROSITE" id="PS50893"/>
    </source>
</evidence>
<gene>
    <name evidence="2" type="ORF">KN1_27480</name>
</gene>
<dbReference type="Gene3D" id="3.40.50.300">
    <property type="entry name" value="P-loop containing nucleotide triphosphate hydrolases"/>
    <property type="match status" value="1"/>
</dbReference>
<organism evidence="2 3">
    <name type="scientific">Stygiolobus caldivivus</name>
    <dbReference type="NCBI Taxonomy" id="2824673"/>
    <lineage>
        <taxon>Archaea</taxon>
        <taxon>Thermoproteota</taxon>
        <taxon>Thermoprotei</taxon>
        <taxon>Sulfolobales</taxon>
        <taxon>Sulfolobaceae</taxon>
        <taxon>Stygiolobus</taxon>
    </lineage>
</organism>
<accession>A0A8D5UA07</accession>
<evidence type="ECO:0000313" key="3">
    <source>
        <dbReference type="Proteomes" id="UP000825123"/>
    </source>
</evidence>
<dbReference type="SUPFAM" id="SSF52540">
    <property type="entry name" value="P-loop containing nucleoside triphosphate hydrolases"/>
    <property type="match status" value="1"/>
</dbReference>
<name>A0A8D5UA07_9CREN</name>
<dbReference type="Proteomes" id="UP000825123">
    <property type="component" value="Chromosome"/>
</dbReference>
<dbReference type="PANTHER" id="PTHR43067:SF3">
    <property type="entry name" value="MALTOSE ABC TRANSPORTER, ATP-BINDING PROTEIN"/>
    <property type="match status" value="1"/>
</dbReference>
<dbReference type="InterPro" id="IPR003439">
    <property type="entry name" value="ABC_transporter-like_ATP-bd"/>
</dbReference>